<evidence type="ECO:0000256" key="1">
    <source>
        <dbReference type="HAMAP-Rule" id="MF_00991"/>
    </source>
</evidence>
<keyword evidence="1 4" id="KW-0378">Hydrolase</keyword>
<dbReference type="Gene3D" id="3.40.50.1580">
    <property type="entry name" value="Nucleoside phosphorylase domain"/>
    <property type="match status" value="1"/>
</dbReference>
<dbReference type="SUPFAM" id="SSF53167">
    <property type="entry name" value="Purine and uridine phosphorylases"/>
    <property type="match status" value="1"/>
</dbReference>
<evidence type="ECO:0000313" key="4">
    <source>
        <dbReference type="EMBL" id="MFD0959191.1"/>
    </source>
</evidence>
<dbReference type="CDD" id="cd17766">
    <property type="entry name" value="futalosine_nucleosidase_MqnB"/>
    <property type="match status" value="1"/>
</dbReference>
<organism evidence="4 5">
    <name type="scientific">Paenibacillus chungangensis</name>
    <dbReference type="NCBI Taxonomy" id="696535"/>
    <lineage>
        <taxon>Bacteria</taxon>
        <taxon>Bacillati</taxon>
        <taxon>Bacillota</taxon>
        <taxon>Bacilli</taxon>
        <taxon>Bacillales</taxon>
        <taxon>Paenibacillaceae</taxon>
        <taxon>Paenibacillus</taxon>
    </lineage>
</organism>
<dbReference type="EMBL" id="JBHTJZ010000008">
    <property type="protein sequence ID" value="MFD0959191.1"/>
    <property type="molecule type" value="Genomic_DNA"/>
</dbReference>
<comment type="catalytic activity">
    <reaction evidence="1">
        <text>futalosine + H2O = dehypoxanthine futalosine + hypoxanthine</text>
        <dbReference type="Rhea" id="RHEA:25904"/>
        <dbReference type="ChEBI" id="CHEBI:15377"/>
        <dbReference type="ChEBI" id="CHEBI:17368"/>
        <dbReference type="ChEBI" id="CHEBI:58863"/>
        <dbReference type="ChEBI" id="CHEBI:58864"/>
        <dbReference type="EC" id="3.2.2.26"/>
    </reaction>
</comment>
<protein>
    <recommendedName>
        <fullName evidence="1 2">Futalosine hydrolase</fullName>
        <shortName evidence="1">FL hydrolase</shortName>
        <ecNumber evidence="1 2">3.2.2.26</ecNumber>
    </recommendedName>
    <alternativeName>
        <fullName evidence="1">Futalosine nucleosidase</fullName>
    </alternativeName>
    <alternativeName>
        <fullName evidence="1">Menaquinone biosynthetic enzyme MqnB</fullName>
    </alternativeName>
</protein>
<evidence type="ECO:0000259" key="3">
    <source>
        <dbReference type="Pfam" id="PF01048"/>
    </source>
</evidence>
<dbReference type="PANTHER" id="PTHR46832">
    <property type="entry name" value="5'-METHYLTHIOADENOSINE/S-ADENOSYLHOMOCYSTEINE NUCLEOSIDASE"/>
    <property type="match status" value="1"/>
</dbReference>
<dbReference type="Pfam" id="PF01048">
    <property type="entry name" value="PNP_UDP_1"/>
    <property type="match status" value="1"/>
</dbReference>
<keyword evidence="1" id="KW-0474">Menaquinone biosynthesis</keyword>
<dbReference type="HAMAP" id="MF_00991">
    <property type="entry name" value="MqnB"/>
    <property type="match status" value="1"/>
</dbReference>
<proteinExistence type="inferred from homology"/>
<sequence>MTQQKNNHIQADNCLAPRILVVTAVDAERDAVLRGLDENTSFTVIAGGVGPAAAAVSTALELAASPSYELVISAGIGGGFSGAAELGTLVLADVVIAADLGAETAERFIPLDELGFGSASLPVSEAWRERLQGVIRQSGLPLHVGPVLTVSTATGTAETAGLRASLVPGAAAEAMEGYGVAQAAAKLEVPFLELRSISNAVGPRDRAAWRIGEAMQVLSEAFSAIRFIAKEMHQ</sequence>
<evidence type="ECO:0000256" key="2">
    <source>
        <dbReference type="NCBIfam" id="TIGR03664"/>
    </source>
</evidence>
<comment type="caution">
    <text evidence="4">The sequence shown here is derived from an EMBL/GenBank/DDBJ whole genome shotgun (WGS) entry which is preliminary data.</text>
</comment>
<dbReference type="InterPro" id="IPR000845">
    <property type="entry name" value="Nucleoside_phosphorylase_d"/>
</dbReference>
<reference evidence="5" key="1">
    <citation type="journal article" date="2019" name="Int. J. Syst. Evol. Microbiol.">
        <title>The Global Catalogue of Microorganisms (GCM) 10K type strain sequencing project: providing services to taxonomists for standard genome sequencing and annotation.</title>
        <authorList>
            <consortium name="The Broad Institute Genomics Platform"/>
            <consortium name="The Broad Institute Genome Sequencing Center for Infectious Disease"/>
            <person name="Wu L."/>
            <person name="Ma J."/>
        </authorList>
    </citation>
    <scope>NUCLEOTIDE SEQUENCE [LARGE SCALE GENOMIC DNA]</scope>
    <source>
        <strain evidence="5">CCUG 59129</strain>
    </source>
</reference>
<keyword evidence="4" id="KW-0326">Glycosidase</keyword>
<dbReference type="Proteomes" id="UP001596989">
    <property type="component" value="Unassembled WGS sequence"/>
</dbReference>
<dbReference type="EC" id="3.2.2.26" evidence="1 2"/>
<dbReference type="NCBIfam" id="NF006087">
    <property type="entry name" value="PRK08236.1"/>
    <property type="match status" value="1"/>
</dbReference>
<feature type="domain" description="Nucleoside phosphorylase" evidence="3">
    <location>
        <begin position="35"/>
        <end position="224"/>
    </location>
</feature>
<dbReference type="InterPro" id="IPR035994">
    <property type="entry name" value="Nucleoside_phosphorylase_sf"/>
</dbReference>
<dbReference type="GO" id="GO:0016798">
    <property type="term" value="F:hydrolase activity, acting on glycosyl bonds"/>
    <property type="evidence" value="ECO:0007669"/>
    <property type="project" value="UniProtKB-KW"/>
</dbReference>
<name>A0ABW3HNW7_9BACL</name>
<dbReference type="PANTHER" id="PTHR46832:SF2">
    <property type="entry name" value="FUTALOSINE HYDROLASE"/>
    <property type="match status" value="1"/>
</dbReference>
<comment type="pathway">
    <text evidence="1">Quinol/quinone metabolism; menaquinone biosynthesis.</text>
</comment>
<dbReference type="InterPro" id="IPR019963">
    <property type="entry name" value="FL_hydrolase_MqnB"/>
</dbReference>
<accession>A0ABW3HNW7</accession>
<gene>
    <name evidence="1" type="primary">mqnB</name>
    <name evidence="4" type="ORF">ACFQ2I_07300</name>
</gene>
<comment type="similarity">
    <text evidence="1">Belongs to the PNP/UDP phosphorylase family. Futalosine hydrolase subfamily.</text>
</comment>
<evidence type="ECO:0000313" key="5">
    <source>
        <dbReference type="Proteomes" id="UP001596989"/>
    </source>
</evidence>
<keyword evidence="5" id="KW-1185">Reference proteome</keyword>
<comment type="function">
    <text evidence="1">Catalyzes the hydrolysis of futalosine (FL) to dehypoxanthine futalosine (DHFL) and hypoxanthine, a step in the biosynthesis of menaquinone (MK, vitamin K2).</text>
</comment>
<dbReference type="RefSeq" id="WP_377563194.1">
    <property type="nucleotide sequence ID" value="NZ_JBHTJZ010000008.1"/>
</dbReference>
<dbReference type="NCBIfam" id="TIGR03664">
    <property type="entry name" value="fut_nucase"/>
    <property type="match status" value="1"/>
</dbReference>